<evidence type="ECO:0000313" key="1">
    <source>
        <dbReference type="EMBL" id="OGG62818.1"/>
    </source>
</evidence>
<name>A0A1F6DN13_9BACT</name>
<dbReference type="STRING" id="1798495.A3C19_03695"/>
<protein>
    <recommendedName>
        <fullName evidence="3">LTD domain-containing protein</fullName>
    </recommendedName>
</protein>
<reference evidence="1 2" key="1">
    <citation type="journal article" date="2016" name="Nat. Commun.">
        <title>Thousands of microbial genomes shed light on interconnected biogeochemical processes in an aquifer system.</title>
        <authorList>
            <person name="Anantharaman K."/>
            <person name="Brown C.T."/>
            <person name="Hug L.A."/>
            <person name="Sharon I."/>
            <person name="Castelle C.J."/>
            <person name="Probst A.J."/>
            <person name="Thomas B.C."/>
            <person name="Singh A."/>
            <person name="Wilkins M.J."/>
            <person name="Karaoz U."/>
            <person name="Brodie E.L."/>
            <person name="Williams K.H."/>
            <person name="Hubbard S.S."/>
            <person name="Banfield J.F."/>
        </authorList>
    </citation>
    <scope>NUCLEOTIDE SEQUENCE [LARGE SCALE GENOMIC DNA]</scope>
</reference>
<accession>A0A1F6DN13</accession>
<organism evidence="1 2">
    <name type="scientific">Candidatus Kaiserbacteria bacterium RIFCSPHIGHO2_02_FULL_54_22</name>
    <dbReference type="NCBI Taxonomy" id="1798495"/>
    <lineage>
        <taxon>Bacteria</taxon>
        <taxon>Candidatus Kaiseribacteriota</taxon>
    </lineage>
</organism>
<proteinExistence type="predicted"/>
<dbReference type="EMBL" id="MFLI01000003">
    <property type="protein sequence ID" value="OGG62818.1"/>
    <property type="molecule type" value="Genomic_DNA"/>
</dbReference>
<sequence>MEMHDAWFFIGVFVFIFLIWVATGGPLHPLSFTGPSLAQPDVLGGGTYLQFPRAFFNVGESHVALPGSSSGGSSYGDSSISISSSLDGIAFGSPSSYRTIVSMSNYVSHASSSDPRNEYVQLSVSPNAGVPIDISGWQLVSEATGKAAAIPMGTRVPTSGIVNPQQDIVLAPGEHAILVSGRSPTGTSFRENKCIGYFGTFQQFSPSLPQNCPAPSDELVSFYGDYYVRDATCIDYVDRLSRCQTVLFPPRTLSVACRNFVVQRLNYNGCVSAHRNDPDFDGTTWRIYLGRDKHLWRARYEIVKLFDINKKTVDAFSY</sequence>
<comment type="caution">
    <text evidence="1">The sequence shown here is derived from an EMBL/GenBank/DDBJ whole genome shotgun (WGS) entry which is preliminary data.</text>
</comment>
<evidence type="ECO:0000313" key="2">
    <source>
        <dbReference type="Proteomes" id="UP000178532"/>
    </source>
</evidence>
<dbReference type="Proteomes" id="UP000178532">
    <property type="component" value="Unassembled WGS sequence"/>
</dbReference>
<gene>
    <name evidence="1" type="ORF">A3C19_03695</name>
</gene>
<evidence type="ECO:0008006" key="3">
    <source>
        <dbReference type="Google" id="ProtNLM"/>
    </source>
</evidence>
<dbReference type="AlphaFoldDB" id="A0A1F6DN13"/>